<feature type="non-terminal residue" evidence="3">
    <location>
        <position position="575"/>
    </location>
</feature>
<reference evidence="3 4" key="1">
    <citation type="submission" date="2014-04" db="EMBL/GenBank/DDBJ databases">
        <authorList>
            <consortium name="DOE Joint Genome Institute"/>
            <person name="Kuo A."/>
            <person name="Kohler A."/>
            <person name="Costa M.D."/>
            <person name="Nagy L.G."/>
            <person name="Floudas D."/>
            <person name="Copeland A."/>
            <person name="Barry K.W."/>
            <person name="Cichocki N."/>
            <person name="Veneault-Fourrey C."/>
            <person name="LaButti K."/>
            <person name="Lindquist E.A."/>
            <person name="Lipzen A."/>
            <person name="Lundell T."/>
            <person name="Morin E."/>
            <person name="Murat C."/>
            <person name="Sun H."/>
            <person name="Tunlid A."/>
            <person name="Henrissat B."/>
            <person name="Grigoriev I.V."/>
            <person name="Hibbett D.S."/>
            <person name="Martin F."/>
            <person name="Nordberg H.P."/>
            <person name="Cantor M.N."/>
            <person name="Hua S.X."/>
        </authorList>
    </citation>
    <scope>NUCLEOTIDE SEQUENCE [LARGE SCALE GENOMIC DNA]</scope>
    <source>
        <strain evidence="3 4">441</strain>
    </source>
</reference>
<organism evidence="3 4">
    <name type="scientific">Pisolithus microcarpus 441</name>
    <dbReference type="NCBI Taxonomy" id="765257"/>
    <lineage>
        <taxon>Eukaryota</taxon>
        <taxon>Fungi</taxon>
        <taxon>Dikarya</taxon>
        <taxon>Basidiomycota</taxon>
        <taxon>Agaricomycotina</taxon>
        <taxon>Agaricomycetes</taxon>
        <taxon>Agaricomycetidae</taxon>
        <taxon>Boletales</taxon>
        <taxon>Sclerodermatineae</taxon>
        <taxon>Pisolithaceae</taxon>
        <taxon>Pisolithus</taxon>
    </lineage>
</organism>
<dbReference type="Proteomes" id="UP000054018">
    <property type="component" value="Unassembled WGS sequence"/>
</dbReference>
<dbReference type="AlphaFoldDB" id="A0A0C9YWM5"/>
<keyword evidence="1" id="KW-0175">Coiled coil</keyword>
<dbReference type="OrthoDB" id="3259803at2759"/>
<evidence type="ECO:0000313" key="3">
    <source>
        <dbReference type="EMBL" id="KIK14542.1"/>
    </source>
</evidence>
<protein>
    <recommendedName>
        <fullName evidence="5">CxC1-like cysteine cluster associated with KDZ transposases domain-containing protein</fullName>
    </recommendedName>
</protein>
<dbReference type="HOGENOM" id="CLU_004552_9_1_1"/>
<evidence type="ECO:0000313" key="4">
    <source>
        <dbReference type="Proteomes" id="UP000054018"/>
    </source>
</evidence>
<sequence length="575" mass="65298">CLLCFGGCNWQGNSSSNIDAIVCIDACFTQKRRSGLQDDPVNPTATVFLSQEEIDSMESEVDSLRKKKPSVQRRSGYVSKRHHKDEEDGFEQGMRIPTSVLQNCNESFTAADEKCQKASTQFFSDTGVMALLCRHDHVIHLANMTSAGEKQHYALALIKSLFSHLPDNFHIGLLYDIGCQLEQSCRKWGFLKPFLPQISFAISVFHAFGHQWPCQLIYHPRKWEGFGLSDGEGCECFWSSIKGLIPSLHVSGFHQRLFVIDFQVHYLDVKSLTGLGQWLLQRWNHCQAKKASAIKGLRKCGVDSLTLQAEWAAQVAVQTKATPLGHSAKATENIILQIMATQKSLENYETRLEELEKDLLHGASDMTSLNIQLAECHQKVKSFKQALQKQKATLGVNGLADLATLQSNSYLQLSMHALAIQTRIRDRLHQRKFELERLERSYHQTVSEQRLQNHTVTSVKWCEPGIVKLSTNYNNMCLQMAALIHQGKAPQGSIAPVLIPRDALFKLDVDDDIWQDAGLEDDTGRLPPAWLADENVQSGIRSLLELRRCEEEERCLLYERRMLMEWFSEEWSHLQ</sequence>
<dbReference type="InterPro" id="IPR040521">
    <property type="entry name" value="KDZ"/>
</dbReference>
<dbReference type="PANTHER" id="PTHR33096">
    <property type="entry name" value="CXC2 DOMAIN-CONTAINING PROTEIN"/>
    <property type="match status" value="1"/>
</dbReference>
<evidence type="ECO:0000256" key="2">
    <source>
        <dbReference type="SAM" id="MobiDB-lite"/>
    </source>
</evidence>
<accession>A0A0C9YWM5</accession>
<feature type="region of interest" description="Disordered" evidence="2">
    <location>
        <begin position="65"/>
        <end position="88"/>
    </location>
</feature>
<evidence type="ECO:0000256" key="1">
    <source>
        <dbReference type="SAM" id="Coils"/>
    </source>
</evidence>
<dbReference type="EMBL" id="KN833933">
    <property type="protein sequence ID" value="KIK14542.1"/>
    <property type="molecule type" value="Genomic_DNA"/>
</dbReference>
<name>A0A0C9YWM5_9AGAM</name>
<reference evidence="4" key="2">
    <citation type="submission" date="2015-01" db="EMBL/GenBank/DDBJ databases">
        <title>Evolutionary Origins and Diversification of the Mycorrhizal Mutualists.</title>
        <authorList>
            <consortium name="DOE Joint Genome Institute"/>
            <consortium name="Mycorrhizal Genomics Consortium"/>
            <person name="Kohler A."/>
            <person name="Kuo A."/>
            <person name="Nagy L.G."/>
            <person name="Floudas D."/>
            <person name="Copeland A."/>
            <person name="Barry K.W."/>
            <person name="Cichocki N."/>
            <person name="Veneault-Fourrey C."/>
            <person name="LaButti K."/>
            <person name="Lindquist E.A."/>
            <person name="Lipzen A."/>
            <person name="Lundell T."/>
            <person name="Morin E."/>
            <person name="Murat C."/>
            <person name="Riley R."/>
            <person name="Ohm R."/>
            <person name="Sun H."/>
            <person name="Tunlid A."/>
            <person name="Henrissat B."/>
            <person name="Grigoriev I.V."/>
            <person name="Hibbett D.S."/>
            <person name="Martin F."/>
        </authorList>
    </citation>
    <scope>NUCLEOTIDE SEQUENCE [LARGE SCALE GENOMIC DNA]</scope>
    <source>
        <strain evidence="4">441</strain>
    </source>
</reference>
<feature type="coiled-coil region" evidence="1">
    <location>
        <begin position="338"/>
        <end position="365"/>
    </location>
</feature>
<evidence type="ECO:0008006" key="5">
    <source>
        <dbReference type="Google" id="ProtNLM"/>
    </source>
</evidence>
<dbReference type="STRING" id="765257.A0A0C9YWM5"/>
<dbReference type="Pfam" id="PF18758">
    <property type="entry name" value="KDZ"/>
    <property type="match status" value="1"/>
</dbReference>
<dbReference type="PANTHER" id="PTHR33096:SF1">
    <property type="entry name" value="CXC1-LIKE CYSTEINE CLUSTER ASSOCIATED WITH KDZ TRANSPOSASES DOMAIN-CONTAINING PROTEIN"/>
    <property type="match status" value="1"/>
</dbReference>
<keyword evidence="4" id="KW-1185">Reference proteome</keyword>
<gene>
    <name evidence="3" type="ORF">PISMIDRAFT_116847</name>
</gene>
<proteinExistence type="predicted"/>